<evidence type="ECO:0000313" key="15">
    <source>
        <dbReference type="EMBL" id="KAK0395606.1"/>
    </source>
</evidence>
<feature type="coiled-coil region" evidence="10">
    <location>
        <begin position="1329"/>
        <end position="1599"/>
    </location>
</feature>
<feature type="compositionally biased region" description="Basic and acidic residues" evidence="11">
    <location>
        <begin position="1225"/>
        <end position="1239"/>
    </location>
</feature>
<dbReference type="GO" id="GO:0000146">
    <property type="term" value="F:microfilament motor activity"/>
    <property type="evidence" value="ECO:0007669"/>
    <property type="project" value="TreeGrafter"/>
</dbReference>
<dbReference type="Gene3D" id="2.30.30.360">
    <property type="entry name" value="Myosin S1 fragment, N-terminal"/>
    <property type="match status" value="1"/>
</dbReference>
<protein>
    <recommendedName>
        <fullName evidence="17">Myosin motor domain-containing protein</fullName>
    </recommendedName>
</protein>
<evidence type="ECO:0000256" key="5">
    <source>
        <dbReference type="ARBA" id="ARBA00023054"/>
    </source>
</evidence>
<dbReference type="PANTHER" id="PTHR13140:SF857">
    <property type="entry name" value="MYOSIN-11"/>
    <property type="match status" value="1"/>
</dbReference>
<dbReference type="EMBL" id="JAUCMV010000005">
    <property type="protein sequence ID" value="KAK0395606.1"/>
    <property type="molecule type" value="Genomic_DNA"/>
</dbReference>
<dbReference type="Gene3D" id="1.10.10.820">
    <property type="match status" value="1"/>
</dbReference>
<dbReference type="InterPro" id="IPR014751">
    <property type="entry name" value="XRCC4-like_C"/>
</dbReference>
<evidence type="ECO:0000256" key="4">
    <source>
        <dbReference type="ARBA" id="ARBA00022840"/>
    </source>
</evidence>
<dbReference type="InterPro" id="IPR036928">
    <property type="entry name" value="AS_sf"/>
</dbReference>
<comment type="similarity">
    <text evidence="1 9">Belongs to the TRAFAC class myosin-kinesin ATPase superfamily. Myosin family.</text>
</comment>
<dbReference type="InterPro" id="IPR020556">
    <property type="entry name" value="Amidase_CS"/>
</dbReference>
<dbReference type="GO" id="GO:0005863">
    <property type="term" value="C:striated muscle myosin thick filament"/>
    <property type="evidence" value="ECO:0007669"/>
    <property type="project" value="UniProtKB-ARBA"/>
</dbReference>
<dbReference type="InterPro" id="IPR027417">
    <property type="entry name" value="P-loop_NTPase"/>
</dbReference>
<dbReference type="InterPro" id="IPR005069">
    <property type="entry name" value="Nucl-diP-sugar_transferase"/>
</dbReference>
<evidence type="ECO:0000256" key="9">
    <source>
        <dbReference type="PROSITE-ProRule" id="PRU00782"/>
    </source>
</evidence>
<feature type="region of interest" description="Disordered" evidence="11">
    <location>
        <begin position="1005"/>
        <end position="1028"/>
    </location>
</feature>
<dbReference type="Pfam" id="PF01425">
    <property type="entry name" value="Amidase"/>
    <property type="match status" value="1"/>
</dbReference>
<reference evidence="15" key="1">
    <citation type="submission" date="2023-06" db="EMBL/GenBank/DDBJ databases">
        <title>Genomic analysis of the entomopathogenic nematode Steinernema hermaphroditum.</title>
        <authorList>
            <person name="Schwarz E.M."/>
            <person name="Heppert J.K."/>
            <person name="Baniya A."/>
            <person name="Schwartz H.T."/>
            <person name="Tan C.-H."/>
            <person name="Antoshechkin I."/>
            <person name="Sternberg P.W."/>
            <person name="Goodrich-Blair H."/>
            <person name="Dillman A.R."/>
        </authorList>
    </citation>
    <scope>NUCLEOTIDE SEQUENCE</scope>
    <source>
        <strain evidence="15">PS9179</strain>
        <tissue evidence="15">Whole animal</tissue>
    </source>
</reference>
<dbReference type="FunFam" id="1.20.58.530:FF:000001">
    <property type="entry name" value="Myosin heavy chain"/>
    <property type="match status" value="1"/>
</dbReference>
<dbReference type="Pfam" id="PF00063">
    <property type="entry name" value="Myosin_head"/>
    <property type="match status" value="1"/>
</dbReference>
<dbReference type="Gene3D" id="6.20.240.20">
    <property type="match status" value="1"/>
</dbReference>
<keyword evidence="12" id="KW-1133">Transmembrane helix</keyword>
<dbReference type="GO" id="GO:0051015">
    <property type="term" value="F:actin filament binding"/>
    <property type="evidence" value="ECO:0007669"/>
    <property type="project" value="InterPro"/>
</dbReference>
<evidence type="ECO:0000256" key="1">
    <source>
        <dbReference type="ARBA" id="ARBA00008314"/>
    </source>
</evidence>
<dbReference type="Gene3D" id="1.20.5.1160">
    <property type="entry name" value="Vasodilator-stimulated phosphoprotein"/>
    <property type="match status" value="1"/>
</dbReference>
<dbReference type="Pfam" id="PF02736">
    <property type="entry name" value="Myosin_N"/>
    <property type="match status" value="1"/>
</dbReference>
<dbReference type="GO" id="GO:0005524">
    <property type="term" value="F:ATP binding"/>
    <property type="evidence" value="ECO:0007669"/>
    <property type="project" value="UniProtKB-UniRule"/>
</dbReference>
<dbReference type="InterPro" id="IPR036961">
    <property type="entry name" value="Kinesin_motor_dom_sf"/>
</dbReference>
<keyword evidence="3 9" id="KW-0547">Nucleotide-binding</keyword>
<feature type="domain" description="Myosin N-terminal SH3-like" evidence="14">
    <location>
        <begin position="29"/>
        <end position="79"/>
    </location>
</feature>
<dbReference type="InterPro" id="IPR004009">
    <property type="entry name" value="SH3_Myosin"/>
</dbReference>
<keyword evidence="6 9" id="KW-0518">Myosin</keyword>
<comment type="similarity">
    <text evidence="2">Belongs to the amidase family.</text>
</comment>
<dbReference type="PROSITE" id="PS51456">
    <property type="entry name" value="MYOSIN_MOTOR"/>
    <property type="match status" value="1"/>
</dbReference>
<dbReference type="Proteomes" id="UP001175271">
    <property type="component" value="Unassembled WGS sequence"/>
</dbReference>
<dbReference type="Pfam" id="PF01576">
    <property type="entry name" value="Myosin_tail_1"/>
    <property type="match status" value="1"/>
</dbReference>
<evidence type="ECO:0000256" key="7">
    <source>
        <dbReference type="ARBA" id="ARBA00023175"/>
    </source>
</evidence>
<dbReference type="Gene3D" id="1.20.58.530">
    <property type="match status" value="1"/>
</dbReference>
<comment type="caution">
    <text evidence="15">The sequence shown here is derived from an EMBL/GenBank/DDBJ whole genome shotgun (WGS) entry which is preliminary data.</text>
</comment>
<dbReference type="InterPro" id="IPR002928">
    <property type="entry name" value="Myosin_tail"/>
</dbReference>
<dbReference type="FunFam" id="3.40.850.10:FF:000024">
    <property type="entry name" value="Myosin heavy chain, isoform J"/>
    <property type="match status" value="1"/>
</dbReference>
<feature type="coiled-coil region" evidence="10">
    <location>
        <begin position="873"/>
        <end position="907"/>
    </location>
</feature>
<keyword evidence="12" id="KW-0812">Transmembrane</keyword>
<feature type="coiled-coil region" evidence="10">
    <location>
        <begin position="1625"/>
        <end position="1778"/>
    </location>
</feature>
<feature type="region of interest" description="Disordered" evidence="11">
    <location>
        <begin position="1223"/>
        <end position="1252"/>
    </location>
</feature>
<feature type="region of interest" description="Actin-binding" evidence="9">
    <location>
        <begin position="663"/>
        <end position="685"/>
    </location>
</feature>
<dbReference type="CDD" id="cd01377">
    <property type="entry name" value="MYSc_class_II"/>
    <property type="match status" value="1"/>
</dbReference>
<dbReference type="PANTHER" id="PTHR13140">
    <property type="entry name" value="MYOSIN"/>
    <property type="match status" value="1"/>
</dbReference>
<dbReference type="InterPro" id="IPR008989">
    <property type="entry name" value="Myosin_S1_N"/>
</dbReference>
<dbReference type="InterPro" id="IPR001609">
    <property type="entry name" value="Myosin_head_motor_dom-like"/>
</dbReference>
<dbReference type="GO" id="GO:0016459">
    <property type="term" value="C:myosin complex"/>
    <property type="evidence" value="ECO:0007669"/>
    <property type="project" value="UniProtKB-KW"/>
</dbReference>
<evidence type="ECO:0000256" key="10">
    <source>
        <dbReference type="SAM" id="Coils"/>
    </source>
</evidence>
<dbReference type="Gene3D" id="1.20.5.340">
    <property type="match status" value="3"/>
</dbReference>
<keyword evidence="7 9" id="KW-0505">Motor protein</keyword>
<evidence type="ECO:0008006" key="17">
    <source>
        <dbReference type="Google" id="ProtNLM"/>
    </source>
</evidence>
<dbReference type="PROSITE" id="PS00571">
    <property type="entry name" value="AMIDASES"/>
    <property type="match status" value="1"/>
</dbReference>
<keyword evidence="12" id="KW-0472">Membrane</keyword>
<sequence>MDAYEKDPGWQYLKRSREQMLKDQAKPYDSKKNVWIPDVEDGYLEATVVSTKGDQVTVTVDSSGAEKTVRKDLIQEMNPPKFEKTEDMSNLTFLNDASVLYNLRARYASMLIYTYSGLFCIVINPYKRLPIYTDSVARMFMGKRRTEMPPHLFAVSDEAYRSMLMHKENQSMLITGESGAGKTENTKKVISYFASVGASQQEGSGAADPNEKKVTLEDQIVQTNPVLEAFGNAKTVRNNNSSRFGKFIRIHFNKAGRLASCDIEHYLLEKSRVIRQAPGERCYHIFYQIFSDHLPHLKKELLLDKDLREYWFVAQAELTIDGIDDVEEFKLTDEAFDILKFSKQEKMDCYKLMAALMHMGNMKFKQRPREEQAEADGTEDAEKAAAMYGIDGDKFVNALVKPRVKVGTEWVAKGQNVEQVNWGIGAMAKGLYARVFNWLVKKCNITLDQKGFNRDYFIGVLDIAGFEIFDFNSFEQLWINFVNEKLQQFFNHHMFVLEQEEYAREGIQWTFIDFGLDLQACIELIEKPLGIISMLDEECIVPKASDMTLAQKLVEQHLGKHPNFEKPKPPKGKQAEAHFAMRHYAGTVRYNVLNWLEKNKDPLNDTVVSVMKQGKGNDLLLEVWSDYTTQEEAAEKAKQGGGGKKKGKSGSFMTVSMMYRESLNKLMTMLHKTHPHFIRCIIPNEKKASGVIDAALVLNQLTCNGVLEGIRICRKGFPNRTVHPDFVERYALLAAKAAKSSEDPKACAEAILAALVKKKDMTEEQFRVGLTKVFFKAGVVAHMEDLRDARLAELISGLQAHIRWYNELIKAKKLREQLSALVTIQKNIRSWGLLRTWEWFRLYGHLKPQLKSGKQAEEMEKLGGEIKTLGVTLIEEKAKREAVEKENAKLTEERDRMLEDLEMSKQSGTVVADRLNRMANDNAAMGKVVSEASDRLAELEVRNSDFTRMQKAVEKDQDNLKKNIQDINTTLEKSAAENRAKEEQIGSLRAEMNEQDQAIAALNKEKKQREEENRKLAEDLQAEQDKNNQAKKIKAKLERALDQLDEDIEREKRLNTDVEKAKRKVENELRLVQEQLTEVTKQKYDSEAAIGTKSAEVAALNERLREEEALVSKLQKQTKNASVRLEEIDEEMEHERQGRASCDRAKAKLQSELDEIHDQLERQSGLTTAQIELGKKKDAEIAKLVSELEEVTMSQKDQSVVIRRRTNESAAELSENLEAIQKAKAKSEKEKDSLRRQLEDATEQLTQEGKAKTEQERLTKMYEIQVAELQVKCDEQHRQLQDFGKTKGHLQNEGSDLASKVEEMKAKVGTMLRNKALCMSQLEETKRTIDEEVKERQGMTAIIKNLEHELEQLQESLDEEINNKFDILRQVSKANEEVQQWREKFECEGLVNQDEIEELRQKQQAKVFELRDQVDAANSRIIALEKQKSRLTTDIEDSKIESERHEATIEQVNKKQKLFDGIIDEWRQKLETANRELVAAQRESHSANTEIAVIKAAQLNLNEEIEALRRENKSLCQEVKDVNEQLSVGGRSTNEIQKMIRRVEIEREELNRALDEATAALETEETKVLRVQTEVAQIRADIENRIREKEQEFENTRKNHGRALESMQASLEIECQTKGELTKTKKRLESEINKGEIALDHANKANQDAQKTIKSYLEQLKTLQTQVEEEQRQRDSCKENLMSAEKRLVVAESEKEDLLAEVAQVETLKNQLEVELSSMRNEHNDVHAQHTALNAVKRKAETELSQLKKELDDALENLKNGEDRLRKTQIDTEKLSENLRNEREHSDHLKRVQSSLEHQIADLHHKVDDAQTAAMKGGQKTISSLEARILAAEKNLEAERRKHQEIIKEYGRQDRKVRELHFQLEEDRKANQRVQETIEKLQQKQKVQRKQLEDAEDLANLNLQKYRKMQLAVTNAEERADVAEEALTKLKTKNRTKAIEVAEENIFSSCTPLPLRQQPSKCHPSSGRKVMQMEDFYESNFLARCLRLILFPLMTVYCLVVNFLFTLKHYSTKRKGVPPIKNDLLLISATAASEKLLKREIRSIDLVNAYIDRIEEVNTSIVAAVSVDHEKARARARECDKFLDEISDNNDELVKLAQEKPLFGIPVSIKECIKIKGFKCTAGIVCRKNAVSDINATVVERVLNAGAIIIAATNVPEICARLESINSVYGQTRNPYDFSRTAGGSSGGEGSLIGSGGSLVGIGSDFAGSIRLPSLFNGTFGLKPTSGIVPLYGHLPEISKVRQQMLSIGPMGRYAKDLGLMLHVIADPEYVKRLDLLSTVDLSKLRVFYMEQLKTPFCEGMHPVAFKSIHRVVKNLSSSFDVAAHRLDLPLAHFAWEMFYACADLGTRPFLSEYMVDFKGDLNLYHELLKAPLGKSDHSAAIILLGILEKQTVLRKRDINTLSQYRDRLKRELTELLAKNGVLVFPSFPCAIPYHGQMTLKSLNAAYACLWNVIGLPVVQCPLGLDDNGIPTGVQIVGAPFNERLLVEVARHLEENFGGWTPPSSMEQKLGLWHFLKRHRPANYLRKILPNWIYRSCIYSAYLFWFIVGLLVLRKTENATTAVVYVKTHGHTVGLDTIESSPRFKDLIETLDREFTKPPAFLLLNQYALNMTFNFLCNTQTLPGVHERLIFVTLDEKSRDVLGEYWPNIRQFYWPTPSLYKPFSFAEGPYQTIYLLRANLAVSLLKHGKSFWMMQQDTFWRKSLFDLNFEENYEYDALFDQIGDDHNSQRAEWVNGANFFVHANNKTLEFFESVAAKLAHWYTPDMGIMIHQCHTWGSPKCNYIPHKVAHSWEWMYTSQNDPPYIIQLDCETDGSSKLMQLAKFGFYFTESDGRTCNAAAVEKARQKMENGTIEVTRARLSWGRFQFKMYWWLVDYILMIPYMGPFLKPYLPLVGYILMITM</sequence>
<evidence type="ECO:0000256" key="6">
    <source>
        <dbReference type="ARBA" id="ARBA00023123"/>
    </source>
</evidence>
<organism evidence="15 16">
    <name type="scientific">Steinernema hermaphroditum</name>
    <dbReference type="NCBI Taxonomy" id="289476"/>
    <lineage>
        <taxon>Eukaryota</taxon>
        <taxon>Metazoa</taxon>
        <taxon>Ecdysozoa</taxon>
        <taxon>Nematoda</taxon>
        <taxon>Chromadorea</taxon>
        <taxon>Rhabditida</taxon>
        <taxon>Tylenchina</taxon>
        <taxon>Panagrolaimomorpha</taxon>
        <taxon>Strongyloidoidea</taxon>
        <taxon>Steinernematidae</taxon>
        <taxon>Steinernema</taxon>
    </lineage>
</organism>
<proteinExistence type="inferred from homology"/>
<evidence type="ECO:0000259" key="13">
    <source>
        <dbReference type="PROSITE" id="PS51456"/>
    </source>
</evidence>
<dbReference type="InterPro" id="IPR023631">
    <property type="entry name" value="Amidase_dom"/>
</dbReference>
<dbReference type="GO" id="GO:0007015">
    <property type="term" value="P:actin filament organization"/>
    <property type="evidence" value="ECO:0007669"/>
    <property type="project" value="TreeGrafter"/>
</dbReference>
<evidence type="ECO:0000256" key="11">
    <source>
        <dbReference type="SAM" id="MobiDB-lite"/>
    </source>
</evidence>
<dbReference type="GO" id="GO:0016020">
    <property type="term" value="C:membrane"/>
    <property type="evidence" value="ECO:0007669"/>
    <property type="project" value="TreeGrafter"/>
</dbReference>
<evidence type="ECO:0000256" key="12">
    <source>
        <dbReference type="SAM" id="Phobius"/>
    </source>
</evidence>
<dbReference type="FunFam" id="1.20.120.720:FF:000001">
    <property type="entry name" value="Myosin heavy chain, muscle"/>
    <property type="match status" value="1"/>
</dbReference>
<dbReference type="FunFam" id="1.10.10.820:FF:000001">
    <property type="entry name" value="Myosin heavy chain"/>
    <property type="match status" value="1"/>
</dbReference>
<dbReference type="PROSITE" id="PS51844">
    <property type="entry name" value="SH3_LIKE"/>
    <property type="match status" value="1"/>
</dbReference>
<dbReference type="SUPFAM" id="SSF75304">
    <property type="entry name" value="Amidase signature (AS) enzymes"/>
    <property type="match status" value="1"/>
</dbReference>
<feature type="coiled-coil region" evidence="10">
    <location>
        <begin position="1822"/>
        <end position="1933"/>
    </location>
</feature>
<dbReference type="FunFam" id="2.30.30.360:FF:000001">
    <property type="entry name" value="Myosin heavy chain"/>
    <property type="match status" value="1"/>
</dbReference>
<evidence type="ECO:0000256" key="3">
    <source>
        <dbReference type="ARBA" id="ARBA00022741"/>
    </source>
</evidence>
<name>A0AA39GYT0_9BILA</name>
<dbReference type="Gene3D" id="1.20.5.370">
    <property type="match status" value="1"/>
</dbReference>
<keyword evidence="8 9" id="KW-0009">Actin-binding</keyword>
<dbReference type="Pfam" id="PF03407">
    <property type="entry name" value="Nucleotid_trans"/>
    <property type="match status" value="1"/>
</dbReference>
<evidence type="ECO:0000313" key="16">
    <source>
        <dbReference type="Proteomes" id="UP001175271"/>
    </source>
</evidence>
<dbReference type="Gene3D" id="3.90.1300.10">
    <property type="entry name" value="Amidase signature (AS) domain"/>
    <property type="match status" value="1"/>
</dbReference>
<evidence type="ECO:0000256" key="8">
    <source>
        <dbReference type="ARBA" id="ARBA00023203"/>
    </source>
</evidence>
<dbReference type="SUPFAM" id="SSF52540">
    <property type="entry name" value="P-loop containing nucleoside triphosphate hydrolases"/>
    <property type="match status" value="1"/>
</dbReference>
<dbReference type="FunFam" id="1.20.5.370:FF:000008">
    <property type="entry name" value="Myosin heavy chain"/>
    <property type="match status" value="1"/>
</dbReference>
<keyword evidence="5 10" id="KW-0175">Coiled coil</keyword>
<evidence type="ECO:0000256" key="2">
    <source>
        <dbReference type="ARBA" id="ARBA00009199"/>
    </source>
</evidence>
<dbReference type="Gene3D" id="4.10.270.10">
    <property type="entry name" value="Myosin, subunit A"/>
    <property type="match status" value="1"/>
</dbReference>
<feature type="domain" description="Myosin motor" evidence="13">
    <location>
        <begin position="83"/>
        <end position="788"/>
    </location>
</feature>
<accession>A0AA39GYT0</accession>
<evidence type="ECO:0000259" key="14">
    <source>
        <dbReference type="PROSITE" id="PS51844"/>
    </source>
</evidence>
<keyword evidence="16" id="KW-1185">Reference proteome</keyword>
<dbReference type="SUPFAM" id="SSF90257">
    <property type="entry name" value="Myosin rod fragments"/>
    <property type="match status" value="4"/>
</dbReference>
<dbReference type="SUPFAM" id="SSF57997">
    <property type="entry name" value="Tropomyosin"/>
    <property type="match status" value="1"/>
</dbReference>
<dbReference type="SMART" id="SM00242">
    <property type="entry name" value="MYSc"/>
    <property type="match status" value="1"/>
</dbReference>
<feature type="binding site" evidence="9">
    <location>
        <begin position="176"/>
        <end position="183"/>
    </location>
    <ligand>
        <name>ATP</name>
        <dbReference type="ChEBI" id="CHEBI:30616"/>
    </ligand>
</feature>
<feature type="transmembrane region" description="Helical" evidence="12">
    <location>
        <begin position="2532"/>
        <end position="2553"/>
    </location>
</feature>
<dbReference type="Gene3D" id="1.20.120.720">
    <property type="entry name" value="Myosin VI head, motor domain, U50 subdomain"/>
    <property type="match status" value="1"/>
</dbReference>
<dbReference type="PRINTS" id="PR00193">
    <property type="entry name" value="MYOSINHEAVY"/>
</dbReference>
<dbReference type="Gene3D" id="3.40.850.10">
    <property type="entry name" value="Kinesin motor domain"/>
    <property type="match status" value="1"/>
</dbReference>
<keyword evidence="4 9" id="KW-0067">ATP-binding</keyword>
<gene>
    <name evidence="15" type="ORF">QR680_001355</name>
</gene>